<gene>
    <name evidence="2" type="ORF">BUALT_Bualt04G0116400</name>
</gene>
<feature type="region of interest" description="Disordered" evidence="1">
    <location>
        <begin position="1"/>
        <end position="35"/>
    </location>
</feature>
<accession>A0AAV6XPJ3</accession>
<name>A0AAV6XPJ3_9LAMI</name>
<organism evidence="2 3">
    <name type="scientific">Buddleja alternifolia</name>
    <dbReference type="NCBI Taxonomy" id="168488"/>
    <lineage>
        <taxon>Eukaryota</taxon>
        <taxon>Viridiplantae</taxon>
        <taxon>Streptophyta</taxon>
        <taxon>Embryophyta</taxon>
        <taxon>Tracheophyta</taxon>
        <taxon>Spermatophyta</taxon>
        <taxon>Magnoliopsida</taxon>
        <taxon>eudicotyledons</taxon>
        <taxon>Gunneridae</taxon>
        <taxon>Pentapetalae</taxon>
        <taxon>asterids</taxon>
        <taxon>lamiids</taxon>
        <taxon>Lamiales</taxon>
        <taxon>Scrophulariaceae</taxon>
        <taxon>Buddlejeae</taxon>
        <taxon>Buddleja</taxon>
    </lineage>
</organism>
<dbReference type="InterPro" id="IPR016035">
    <property type="entry name" value="Acyl_Trfase/lysoPLipase"/>
</dbReference>
<evidence type="ECO:0008006" key="4">
    <source>
        <dbReference type="Google" id="ProtNLM"/>
    </source>
</evidence>
<dbReference type="PANTHER" id="PTHR32176">
    <property type="entry name" value="XYLOSE ISOMERASE"/>
    <property type="match status" value="1"/>
</dbReference>
<dbReference type="Pfam" id="PF03004">
    <property type="entry name" value="Transposase_24"/>
    <property type="match status" value="1"/>
</dbReference>
<dbReference type="Gene3D" id="3.40.1090.10">
    <property type="entry name" value="Cytosolic phospholipase A2 catalytic domain"/>
    <property type="match status" value="1"/>
</dbReference>
<dbReference type="InterPro" id="IPR004252">
    <property type="entry name" value="Probable_transposase_24"/>
</dbReference>
<evidence type="ECO:0000313" key="3">
    <source>
        <dbReference type="Proteomes" id="UP000826271"/>
    </source>
</evidence>
<dbReference type="Proteomes" id="UP000826271">
    <property type="component" value="Unassembled WGS sequence"/>
</dbReference>
<dbReference type="SUPFAM" id="SSF52151">
    <property type="entry name" value="FabD/lysophospholipase-like"/>
    <property type="match status" value="1"/>
</dbReference>
<evidence type="ECO:0000256" key="1">
    <source>
        <dbReference type="SAM" id="MobiDB-lite"/>
    </source>
</evidence>
<dbReference type="EMBL" id="WHWC01000004">
    <property type="protein sequence ID" value="KAG8384423.1"/>
    <property type="molecule type" value="Genomic_DNA"/>
</dbReference>
<dbReference type="GO" id="GO:0047372">
    <property type="term" value="F:monoacylglycerol lipase activity"/>
    <property type="evidence" value="ECO:0007669"/>
    <property type="project" value="TreeGrafter"/>
</dbReference>
<keyword evidence="3" id="KW-1185">Reference proteome</keyword>
<protein>
    <recommendedName>
        <fullName evidence="4">Retrotransposon gag domain-containing protein</fullName>
    </recommendedName>
</protein>
<reference evidence="2" key="1">
    <citation type="submission" date="2019-10" db="EMBL/GenBank/DDBJ databases">
        <authorList>
            <person name="Zhang R."/>
            <person name="Pan Y."/>
            <person name="Wang J."/>
            <person name="Ma R."/>
            <person name="Yu S."/>
        </authorList>
    </citation>
    <scope>NUCLEOTIDE SEQUENCE</scope>
    <source>
        <strain evidence="2">LA-IB0</strain>
        <tissue evidence="2">Leaf</tissue>
    </source>
</reference>
<dbReference type="AlphaFoldDB" id="A0AAV6XPJ3"/>
<comment type="caution">
    <text evidence="2">The sequence shown here is derived from an EMBL/GenBank/DDBJ whole genome shotgun (WGS) entry which is preliminary data.</text>
</comment>
<evidence type="ECO:0000313" key="2">
    <source>
        <dbReference type="EMBL" id="KAG8384423.1"/>
    </source>
</evidence>
<feature type="compositionally biased region" description="Polar residues" evidence="1">
    <location>
        <begin position="13"/>
        <end position="22"/>
    </location>
</feature>
<sequence length="498" mass="57208">MSDARKNNRRSSADGTMSTHTGGSRPFAVHEEEMEDEYKRKVSKVELYDRTHRTKQGKGEFICDKAKRVRDAYDNLVEDNSLSTFNPDAWIEACGGVPKGRVYGFGSQPPHQILGDIAHSDTPDMVDIHVSTMFQSLSNERNYLRIQEDGLSGDATSMDNSTLKNMQTLVQLGDSLLKKPASRINLETGRSEPVQGEGTNEEALTRFAKLLSDERKFRQANITELENLNQIGSIEDYLNQFDEVLNWENICEHNVVDCFMRGLKSEIQSVVMKFHPRTLQVASCLAKLQEQVLFSIVPRNPFSNHQEGSSNFQNRAYHFDHEVSAFRKSNMIENVRLDGVPNFEKCRELPSEEEMNENQEPKVFVEMPQREIMESKVETFYINECPNFFLRDLQDVKEERMGVTNVTIMHPFASKILEMISVNDTDTQGSVNIMIGIKLRKDVTIKFKAYSWLWNANHYWGDFPNLSLPPLEPPPVDHKSIFPSHHHYKNFLEMLAWS</sequence>
<proteinExistence type="predicted"/>
<dbReference type="PANTHER" id="PTHR32176:SF99">
    <property type="entry name" value="PATATIN"/>
    <property type="match status" value="1"/>
</dbReference>
<dbReference type="GO" id="GO:0004620">
    <property type="term" value="F:phospholipase activity"/>
    <property type="evidence" value="ECO:0007669"/>
    <property type="project" value="TreeGrafter"/>
</dbReference>